<dbReference type="PANTHER" id="PTHR38926">
    <property type="entry name" value="F-BOX DOMAIN CONTAINING PROTEIN, EXPRESSED"/>
    <property type="match status" value="1"/>
</dbReference>
<dbReference type="EMBL" id="PDCK01000042">
    <property type="protein sequence ID" value="PRQ38534.1"/>
    <property type="molecule type" value="Genomic_DNA"/>
</dbReference>
<dbReference type="Gramene" id="PRQ38534">
    <property type="protein sequence ID" value="PRQ38534"/>
    <property type="gene ID" value="RchiOBHm_Chr4g0415011"/>
</dbReference>
<dbReference type="Gene3D" id="1.20.1280.50">
    <property type="match status" value="1"/>
</dbReference>
<organism evidence="1 2">
    <name type="scientific">Rosa chinensis</name>
    <name type="common">China rose</name>
    <dbReference type="NCBI Taxonomy" id="74649"/>
    <lineage>
        <taxon>Eukaryota</taxon>
        <taxon>Viridiplantae</taxon>
        <taxon>Streptophyta</taxon>
        <taxon>Embryophyta</taxon>
        <taxon>Tracheophyta</taxon>
        <taxon>Spermatophyta</taxon>
        <taxon>Magnoliopsida</taxon>
        <taxon>eudicotyledons</taxon>
        <taxon>Gunneridae</taxon>
        <taxon>Pentapetalae</taxon>
        <taxon>rosids</taxon>
        <taxon>fabids</taxon>
        <taxon>Rosales</taxon>
        <taxon>Rosaceae</taxon>
        <taxon>Rosoideae</taxon>
        <taxon>Rosoideae incertae sedis</taxon>
        <taxon>Rosa</taxon>
    </lineage>
</organism>
<dbReference type="OrthoDB" id="1929062at2759"/>
<keyword evidence="2" id="KW-1185">Reference proteome</keyword>
<dbReference type="InterPro" id="IPR036047">
    <property type="entry name" value="F-box-like_dom_sf"/>
</dbReference>
<name>A0A2P6QWK6_ROSCH</name>
<dbReference type="STRING" id="74649.A0A2P6QWK6"/>
<dbReference type="Gene3D" id="3.80.10.10">
    <property type="entry name" value="Ribonuclease Inhibitor"/>
    <property type="match status" value="1"/>
</dbReference>
<dbReference type="InterPro" id="IPR032675">
    <property type="entry name" value="LRR_dom_sf"/>
</dbReference>
<protein>
    <submittedName>
        <fullName evidence="1">Putative F-box domain, leucine-rich repeat domain, L domain-containing protein</fullName>
    </submittedName>
</protein>
<comment type="caution">
    <text evidence="1">The sequence shown here is derived from an EMBL/GenBank/DDBJ whole genome shotgun (WGS) entry which is preliminary data.</text>
</comment>
<dbReference type="OMA" id="DRVAACC"/>
<evidence type="ECO:0000313" key="2">
    <source>
        <dbReference type="Proteomes" id="UP000238479"/>
    </source>
</evidence>
<sequence>MEDQRMWEDLNTDCLVNIFGRVGMESLLLDVPFVCKSWYKASLIPSCWQCIIFPDFSADQTFDFSRQGVEPNTICERFVSEFRIDKSHFSSTAFMKCVINHSRGKATSITLPAYCTQEAVEFVAHECPDLVFLDISRYLLFSPSRKLISDLICKWENLVELWLSWSYNLEKILSQISVHCKSFCSLRVSYASIHKDEALTITTLVPNIKYLNLRSADFDRDSLVSILRGCKSLVLLDVRDCVGFNEADEEILKLSSHISKFMCEGSKEELFIIP</sequence>
<proteinExistence type="predicted"/>
<dbReference type="SUPFAM" id="SSF52047">
    <property type="entry name" value="RNI-like"/>
    <property type="match status" value="1"/>
</dbReference>
<evidence type="ECO:0000313" key="1">
    <source>
        <dbReference type="EMBL" id="PRQ38534.1"/>
    </source>
</evidence>
<dbReference type="Proteomes" id="UP000238479">
    <property type="component" value="Chromosome 4"/>
</dbReference>
<dbReference type="SUPFAM" id="SSF81383">
    <property type="entry name" value="F-box domain"/>
    <property type="match status" value="1"/>
</dbReference>
<dbReference type="PANTHER" id="PTHR38926:SF5">
    <property type="entry name" value="F-BOX AND LEUCINE-RICH REPEAT PROTEIN 6"/>
    <property type="match status" value="1"/>
</dbReference>
<dbReference type="AlphaFoldDB" id="A0A2P6QWK6"/>
<reference evidence="1 2" key="1">
    <citation type="journal article" date="2018" name="Nat. Genet.">
        <title>The Rosa genome provides new insights in the design of modern roses.</title>
        <authorList>
            <person name="Bendahmane M."/>
        </authorList>
    </citation>
    <scope>NUCLEOTIDE SEQUENCE [LARGE SCALE GENOMIC DNA]</scope>
    <source>
        <strain evidence="2">cv. Old Blush</strain>
    </source>
</reference>
<gene>
    <name evidence="1" type="ORF">RchiOBHm_Chr4g0415011</name>
</gene>
<accession>A0A2P6QWK6</accession>